<dbReference type="Gene3D" id="3.40.1620.10">
    <property type="entry name" value="YefM-like domain"/>
    <property type="match status" value="1"/>
</dbReference>
<organism evidence="2 3">
    <name type="scientific">Jiangella aurantiaca</name>
    <dbReference type="NCBI Taxonomy" id="2530373"/>
    <lineage>
        <taxon>Bacteria</taxon>
        <taxon>Bacillati</taxon>
        <taxon>Actinomycetota</taxon>
        <taxon>Actinomycetes</taxon>
        <taxon>Jiangellales</taxon>
        <taxon>Jiangellaceae</taxon>
        <taxon>Jiangella</taxon>
    </lineage>
</organism>
<dbReference type="SUPFAM" id="SSF143120">
    <property type="entry name" value="YefM-like"/>
    <property type="match status" value="1"/>
</dbReference>
<evidence type="ECO:0000313" key="3">
    <source>
        <dbReference type="Proteomes" id="UP000295217"/>
    </source>
</evidence>
<dbReference type="InterPro" id="IPR036165">
    <property type="entry name" value="YefM-like_sf"/>
</dbReference>
<dbReference type="AlphaFoldDB" id="A0A4V2YR73"/>
<dbReference type="EMBL" id="SMLB01000062">
    <property type="protein sequence ID" value="TDD64797.1"/>
    <property type="molecule type" value="Genomic_DNA"/>
</dbReference>
<sequence length="58" mass="5936">MATAREQLGDVVSRAAIGGQVTVITRNGRPAAAVVPLSLLPPEIREQIGGDDEASSPP</sequence>
<gene>
    <name evidence="2" type="ORF">E1262_27220</name>
</gene>
<comment type="similarity">
    <text evidence="1">Belongs to the phD/YefM antitoxin family.</text>
</comment>
<name>A0A4V2YR73_9ACTN</name>
<protein>
    <submittedName>
        <fullName evidence="2">Type II toxin-antitoxin system Phd/YefM family antitoxin</fullName>
    </submittedName>
</protein>
<accession>A0A4V2YR73</accession>
<comment type="caution">
    <text evidence="2">The sequence shown here is derived from an EMBL/GenBank/DDBJ whole genome shotgun (WGS) entry which is preliminary data.</text>
</comment>
<dbReference type="Proteomes" id="UP000295217">
    <property type="component" value="Unassembled WGS sequence"/>
</dbReference>
<evidence type="ECO:0000313" key="2">
    <source>
        <dbReference type="EMBL" id="TDD64797.1"/>
    </source>
</evidence>
<reference evidence="2 3" key="1">
    <citation type="submission" date="2019-02" db="EMBL/GenBank/DDBJ databases">
        <title>Draft genome sequences of novel Actinobacteria.</title>
        <authorList>
            <person name="Sahin N."/>
            <person name="Ay H."/>
            <person name="Saygin H."/>
        </authorList>
    </citation>
    <scope>NUCLEOTIDE SEQUENCE [LARGE SCALE GENOMIC DNA]</scope>
    <source>
        <strain evidence="2 3">8K307</strain>
    </source>
</reference>
<evidence type="ECO:0000256" key="1">
    <source>
        <dbReference type="ARBA" id="ARBA00009981"/>
    </source>
</evidence>
<dbReference type="OrthoDB" id="33091at2"/>
<dbReference type="NCBIfam" id="TIGR01552">
    <property type="entry name" value="phd_fam"/>
    <property type="match status" value="1"/>
</dbReference>
<proteinExistence type="inferred from homology"/>
<keyword evidence="3" id="KW-1185">Reference proteome</keyword>